<dbReference type="InterPro" id="IPR023066">
    <property type="entry name" value="Quinolinate_synth_type2"/>
</dbReference>
<feature type="binding site" evidence="9">
    <location>
        <begin position="136"/>
        <end position="138"/>
    </location>
    <ligand>
        <name>iminosuccinate</name>
        <dbReference type="ChEBI" id="CHEBI:77875"/>
    </ligand>
</feature>
<feature type="binding site" evidence="9">
    <location>
        <position position="110"/>
    </location>
    <ligand>
        <name>[4Fe-4S] cluster</name>
        <dbReference type="ChEBI" id="CHEBI:49883"/>
    </ligand>
</feature>
<evidence type="ECO:0000256" key="8">
    <source>
        <dbReference type="ARBA" id="ARBA00023014"/>
    </source>
</evidence>
<dbReference type="RefSeq" id="WP_377586664.1">
    <property type="nucleotide sequence ID" value="NZ_JBHTKA010000016.1"/>
</dbReference>
<feature type="binding site" evidence="9">
    <location>
        <position position="153"/>
    </location>
    <ligand>
        <name>iminosuccinate</name>
        <dbReference type="ChEBI" id="CHEBI:77875"/>
    </ligand>
</feature>
<evidence type="ECO:0000313" key="10">
    <source>
        <dbReference type="EMBL" id="MFD1003397.1"/>
    </source>
</evidence>
<dbReference type="EMBL" id="JBHTKA010000016">
    <property type="protein sequence ID" value="MFD1003397.1"/>
    <property type="molecule type" value="Genomic_DNA"/>
</dbReference>
<dbReference type="GO" id="GO:0016740">
    <property type="term" value="F:transferase activity"/>
    <property type="evidence" value="ECO:0007669"/>
    <property type="project" value="UniProtKB-KW"/>
</dbReference>
<feature type="binding site" evidence="9">
    <location>
        <position position="48"/>
    </location>
    <ligand>
        <name>iminosuccinate</name>
        <dbReference type="ChEBI" id="CHEBI:77875"/>
    </ligand>
</feature>
<accession>A0ABW3KBH1</accession>
<keyword evidence="5 9" id="KW-0808">Transferase</keyword>
<keyword evidence="4 9" id="KW-0662">Pyridine nucleotide biosynthesis</keyword>
<evidence type="ECO:0000256" key="3">
    <source>
        <dbReference type="ARBA" id="ARBA00022485"/>
    </source>
</evidence>
<keyword evidence="3 9" id="KW-0004">4Fe-4S</keyword>
<gene>
    <name evidence="9 10" type="primary">nadA</name>
    <name evidence="10" type="ORF">ACFQ21_28995</name>
</gene>
<dbReference type="PANTHER" id="PTHR30573">
    <property type="entry name" value="QUINOLINATE SYNTHETASE A"/>
    <property type="match status" value="1"/>
</dbReference>
<keyword evidence="6 9" id="KW-0479">Metal-binding</keyword>
<comment type="caution">
    <text evidence="10">The sequence shown here is derived from an EMBL/GenBank/DDBJ whole genome shotgun (WGS) entry which is preliminary data.</text>
</comment>
<comment type="function">
    <text evidence="9">Catalyzes the condensation of iminoaspartate with dihydroxyacetone phosphate to form quinolinate.</text>
</comment>
<reference evidence="11" key="1">
    <citation type="journal article" date="2019" name="Int. J. Syst. Evol. Microbiol.">
        <title>The Global Catalogue of Microorganisms (GCM) 10K type strain sequencing project: providing services to taxonomists for standard genome sequencing and annotation.</title>
        <authorList>
            <consortium name="The Broad Institute Genomics Platform"/>
            <consortium name="The Broad Institute Genome Sequencing Center for Infectious Disease"/>
            <person name="Wu L."/>
            <person name="Ma J."/>
        </authorList>
    </citation>
    <scope>NUCLEOTIDE SEQUENCE [LARGE SCALE GENOMIC DNA]</scope>
    <source>
        <strain evidence="11">CCUG 58938</strain>
    </source>
</reference>
<dbReference type="InterPro" id="IPR036094">
    <property type="entry name" value="NadA_sf"/>
</dbReference>
<dbReference type="EC" id="2.5.1.72" evidence="2 9"/>
<dbReference type="SUPFAM" id="SSF142754">
    <property type="entry name" value="NadA-like"/>
    <property type="match status" value="1"/>
</dbReference>
<name>A0ABW3KBH1_9BACT</name>
<dbReference type="Gene3D" id="3.40.50.10800">
    <property type="entry name" value="NadA-like"/>
    <property type="match status" value="3"/>
</dbReference>
<comment type="subcellular location">
    <subcellularLocation>
        <location evidence="9">Cytoplasm</location>
    </subcellularLocation>
</comment>
<evidence type="ECO:0000256" key="9">
    <source>
        <dbReference type="HAMAP-Rule" id="MF_00568"/>
    </source>
</evidence>
<feature type="binding site" evidence="9">
    <location>
        <begin position="222"/>
        <end position="224"/>
    </location>
    <ligand>
        <name>iminosuccinate</name>
        <dbReference type="ChEBI" id="CHEBI:77875"/>
    </ligand>
</feature>
<evidence type="ECO:0000313" key="11">
    <source>
        <dbReference type="Proteomes" id="UP001597112"/>
    </source>
</evidence>
<proteinExistence type="inferred from homology"/>
<dbReference type="PANTHER" id="PTHR30573:SF0">
    <property type="entry name" value="QUINOLINATE SYNTHASE, CHLOROPLASTIC"/>
    <property type="match status" value="1"/>
</dbReference>
<evidence type="ECO:0000256" key="2">
    <source>
        <dbReference type="ARBA" id="ARBA00012669"/>
    </source>
</evidence>
<evidence type="ECO:0000256" key="1">
    <source>
        <dbReference type="ARBA" id="ARBA00005065"/>
    </source>
</evidence>
<evidence type="ECO:0000256" key="7">
    <source>
        <dbReference type="ARBA" id="ARBA00023004"/>
    </source>
</evidence>
<sequence>MVTDEIIVKATERLHQKGFLNIPVEKDVDVVAEINRLRKEKNAVILAHYYQTPDIQDIADYVGDSLGLSQQAAATTADMIVFAGVHFMGETAKILNPHKKVLLPDLKAGCSLAESAPPDQFRKFKEQHPDHIVITYINCTAEIKAMSDIICTSANAEKIVNSVPKDQPIIFAPDKNLGRYLINKTGRDMLLWDGACIVHEAFAIDKLLELHKQHPNARIVAHPESETHILKVANYIGSTTGMINYVKNDSASEYIIATEAGILHQMSKEVPHKSLIPAPSHEDNTCACSECAFMRMNTMEKLYLCLKYELPEIIVPEDIRKKALIPIQRMLEISKS</sequence>
<feature type="binding site" evidence="9">
    <location>
        <position position="196"/>
    </location>
    <ligand>
        <name>[4Fe-4S] cluster</name>
        <dbReference type="ChEBI" id="CHEBI:49883"/>
    </ligand>
</feature>
<evidence type="ECO:0000256" key="5">
    <source>
        <dbReference type="ARBA" id="ARBA00022679"/>
    </source>
</evidence>
<dbReference type="NCBIfam" id="TIGR00550">
    <property type="entry name" value="nadA"/>
    <property type="match status" value="1"/>
</dbReference>
<dbReference type="InterPro" id="IPR003473">
    <property type="entry name" value="NadA"/>
</dbReference>
<dbReference type="Proteomes" id="UP001597112">
    <property type="component" value="Unassembled WGS sequence"/>
</dbReference>
<dbReference type="NCBIfam" id="NF006879">
    <property type="entry name" value="PRK09375.1-4"/>
    <property type="match status" value="1"/>
</dbReference>
<evidence type="ECO:0000256" key="6">
    <source>
        <dbReference type="ARBA" id="ARBA00022723"/>
    </source>
</evidence>
<keyword evidence="9" id="KW-0963">Cytoplasm</keyword>
<dbReference type="HAMAP" id="MF_00568">
    <property type="entry name" value="NadA_type2"/>
    <property type="match status" value="1"/>
</dbReference>
<comment type="pathway">
    <text evidence="1 9">Cofactor biosynthesis; NAD(+) biosynthesis; quinolinate from iminoaspartate: step 1/1.</text>
</comment>
<keyword evidence="8 9" id="KW-0411">Iron-sulfur</keyword>
<comment type="catalytic activity">
    <reaction evidence="9">
        <text>iminosuccinate + dihydroxyacetone phosphate = quinolinate + phosphate + 2 H2O + H(+)</text>
        <dbReference type="Rhea" id="RHEA:25888"/>
        <dbReference type="ChEBI" id="CHEBI:15377"/>
        <dbReference type="ChEBI" id="CHEBI:15378"/>
        <dbReference type="ChEBI" id="CHEBI:29959"/>
        <dbReference type="ChEBI" id="CHEBI:43474"/>
        <dbReference type="ChEBI" id="CHEBI:57642"/>
        <dbReference type="ChEBI" id="CHEBI:77875"/>
        <dbReference type="EC" id="2.5.1.72"/>
    </reaction>
</comment>
<comment type="cofactor">
    <cofactor evidence="9">
        <name>[4Fe-4S] cluster</name>
        <dbReference type="ChEBI" id="CHEBI:49883"/>
    </cofactor>
    <text evidence="9">Binds 1 [4Fe-4S] cluster per subunit.</text>
</comment>
<dbReference type="NCBIfam" id="NF006878">
    <property type="entry name" value="PRK09375.1-2"/>
    <property type="match status" value="1"/>
</dbReference>
<feature type="binding site" evidence="9">
    <location>
        <position position="291"/>
    </location>
    <ligand>
        <name>[4Fe-4S] cluster</name>
        <dbReference type="ChEBI" id="CHEBI:49883"/>
    </ligand>
</feature>
<feature type="binding site" evidence="9">
    <location>
        <position position="65"/>
    </location>
    <ligand>
        <name>iminosuccinate</name>
        <dbReference type="ChEBI" id="CHEBI:77875"/>
    </ligand>
</feature>
<evidence type="ECO:0000256" key="4">
    <source>
        <dbReference type="ARBA" id="ARBA00022642"/>
    </source>
</evidence>
<keyword evidence="7 9" id="KW-0408">Iron</keyword>
<protein>
    <recommendedName>
        <fullName evidence="2 9">Quinolinate synthase</fullName>
        <ecNumber evidence="2 9">2.5.1.72</ecNumber>
    </recommendedName>
</protein>
<dbReference type="Pfam" id="PF02445">
    <property type="entry name" value="NadA"/>
    <property type="match status" value="1"/>
</dbReference>
<organism evidence="10 11">
    <name type="scientific">Ohtaekwangia kribbensis</name>
    <dbReference type="NCBI Taxonomy" id="688913"/>
    <lineage>
        <taxon>Bacteria</taxon>
        <taxon>Pseudomonadati</taxon>
        <taxon>Bacteroidota</taxon>
        <taxon>Cytophagia</taxon>
        <taxon>Cytophagales</taxon>
        <taxon>Fulvivirgaceae</taxon>
        <taxon>Ohtaekwangia</taxon>
    </lineage>
</organism>
<feature type="binding site" evidence="9">
    <location>
        <position position="239"/>
    </location>
    <ligand>
        <name>iminosuccinate</name>
        <dbReference type="ChEBI" id="CHEBI:77875"/>
    </ligand>
</feature>
<comment type="similarity">
    <text evidence="9">Belongs to the quinolinate synthase family. Type 2 subfamily.</text>
</comment>
<keyword evidence="11" id="KW-1185">Reference proteome</keyword>